<dbReference type="EMBL" id="CAAALY010045274">
    <property type="protein sequence ID" value="VEL20201.1"/>
    <property type="molecule type" value="Genomic_DNA"/>
</dbReference>
<evidence type="ECO:0000313" key="2">
    <source>
        <dbReference type="Proteomes" id="UP000784294"/>
    </source>
</evidence>
<proteinExistence type="predicted"/>
<dbReference type="AlphaFoldDB" id="A0A448WU06"/>
<sequence>MVSLAPESSCAVAAGISELSSDLVSSGPGQSLANTASLGRLLLPCLDLINLVRLGADVRVSGRVSAVRRDVFTRSVSSALIKSFIAISKRYSAHAF</sequence>
<protein>
    <submittedName>
        <fullName evidence="1">Uncharacterized protein</fullName>
    </submittedName>
</protein>
<evidence type="ECO:0000313" key="1">
    <source>
        <dbReference type="EMBL" id="VEL20201.1"/>
    </source>
</evidence>
<reference evidence="1" key="1">
    <citation type="submission" date="2018-11" db="EMBL/GenBank/DDBJ databases">
        <authorList>
            <consortium name="Pathogen Informatics"/>
        </authorList>
    </citation>
    <scope>NUCLEOTIDE SEQUENCE</scope>
</reference>
<accession>A0A448WU06</accession>
<dbReference type="Proteomes" id="UP000784294">
    <property type="component" value="Unassembled WGS sequence"/>
</dbReference>
<organism evidence="1 2">
    <name type="scientific">Protopolystoma xenopodis</name>
    <dbReference type="NCBI Taxonomy" id="117903"/>
    <lineage>
        <taxon>Eukaryota</taxon>
        <taxon>Metazoa</taxon>
        <taxon>Spiralia</taxon>
        <taxon>Lophotrochozoa</taxon>
        <taxon>Platyhelminthes</taxon>
        <taxon>Monogenea</taxon>
        <taxon>Polyopisthocotylea</taxon>
        <taxon>Polystomatidea</taxon>
        <taxon>Polystomatidae</taxon>
        <taxon>Protopolystoma</taxon>
    </lineage>
</organism>
<keyword evidence="2" id="KW-1185">Reference proteome</keyword>
<gene>
    <name evidence="1" type="ORF">PXEA_LOCUS13641</name>
</gene>
<name>A0A448WU06_9PLAT</name>
<comment type="caution">
    <text evidence="1">The sequence shown here is derived from an EMBL/GenBank/DDBJ whole genome shotgun (WGS) entry which is preliminary data.</text>
</comment>